<dbReference type="NCBIfam" id="NF003476">
    <property type="entry name" value="PRK05114.1"/>
    <property type="match status" value="1"/>
</dbReference>
<evidence type="ECO:0000313" key="3">
    <source>
        <dbReference type="Proteomes" id="UP000216173"/>
    </source>
</evidence>
<dbReference type="AlphaFoldDB" id="A0A271VT58"/>
<dbReference type="Pfam" id="PF03701">
    <property type="entry name" value="UPF0181"/>
    <property type="match status" value="1"/>
</dbReference>
<sequence>MFDDLPTLTHAEQQAAVEQIQKLMTEGVSTAEAIKIIAQKIRQEKAKQQDQGTL</sequence>
<dbReference type="HAMAP" id="MF_00507">
    <property type="entry name" value="UPF0181"/>
    <property type="match status" value="1"/>
</dbReference>
<organism evidence="2 3">
    <name type="scientific">Vibrio metoecus</name>
    <dbReference type="NCBI Taxonomy" id="1481663"/>
    <lineage>
        <taxon>Bacteria</taxon>
        <taxon>Pseudomonadati</taxon>
        <taxon>Pseudomonadota</taxon>
        <taxon>Gammaproteobacteria</taxon>
        <taxon>Vibrionales</taxon>
        <taxon>Vibrionaceae</taxon>
        <taxon>Vibrio</taxon>
    </lineage>
</organism>
<gene>
    <name evidence="2" type="ORF">CGU03_07880</name>
</gene>
<dbReference type="InterPro" id="IPR005371">
    <property type="entry name" value="UPF0181"/>
</dbReference>
<comment type="caution">
    <text evidence="2">The sequence shown here is derived from an EMBL/GenBank/DDBJ whole genome shotgun (WGS) entry which is preliminary data.</text>
</comment>
<dbReference type="OrthoDB" id="6522084at2"/>
<name>A0A271VT58_VIBMT</name>
<dbReference type="EMBL" id="NMSH01000009">
    <property type="protein sequence ID" value="PAR21358.1"/>
    <property type="molecule type" value="Genomic_DNA"/>
</dbReference>
<accession>A0A271VT58</accession>
<proteinExistence type="inferred from homology"/>
<comment type="similarity">
    <text evidence="1">Belongs to the UPF0181 family.</text>
</comment>
<evidence type="ECO:0000313" key="2">
    <source>
        <dbReference type="EMBL" id="PAR21358.1"/>
    </source>
</evidence>
<dbReference type="RefSeq" id="WP_000459078.1">
    <property type="nucleotide sequence ID" value="NZ_ACZT01000025.1"/>
</dbReference>
<evidence type="ECO:0000256" key="1">
    <source>
        <dbReference type="HAMAP-Rule" id="MF_00507"/>
    </source>
</evidence>
<dbReference type="GeneID" id="94015332"/>
<reference evidence="3" key="1">
    <citation type="submission" date="2017-07" db="EMBL/GenBank/DDBJ databases">
        <authorList>
            <person name="Boucher Y."/>
            <person name="Orata F.D."/>
        </authorList>
    </citation>
    <scope>NUCLEOTIDE SEQUENCE [LARGE SCALE GENOMIC DNA]</scope>
    <source>
        <strain evidence="3">OYP9E10</strain>
    </source>
</reference>
<dbReference type="Proteomes" id="UP000216173">
    <property type="component" value="Unassembled WGS sequence"/>
</dbReference>
<protein>
    <recommendedName>
        <fullName evidence="1">UPF0181 protein CGU03_07880</fullName>
    </recommendedName>
</protein>